<dbReference type="Proteomes" id="UP000649328">
    <property type="component" value="Unassembled WGS sequence"/>
</dbReference>
<sequence length="196" mass="22267">MPFPGRKRRVLSLYTEAETNVHLDDEPVEKYSSSSGEENAVKPEPFGETMAATEIGTNKTQITENRLERSDFLKKLNELSREELADPKKRAHDDEHAFADAFDGDSSPDSYRYESDSGLDHSNTSEIDSDGEKTKKTKNGKIKKLEIMQLKQDQHVSVSRMFKTNMPVKRTWMHIRSRTTEIISTAQSATSSLRPN</sequence>
<keyword evidence="3" id="KW-1185">Reference proteome</keyword>
<dbReference type="EMBL" id="JACBPP010000009">
    <property type="protein sequence ID" value="KAF7999321.1"/>
    <property type="molecule type" value="Genomic_DNA"/>
</dbReference>
<organism evidence="2 3">
    <name type="scientific">Metschnikowia pulcherrima</name>
    <dbReference type="NCBI Taxonomy" id="27326"/>
    <lineage>
        <taxon>Eukaryota</taxon>
        <taxon>Fungi</taxon>
        <taxon>Dikarya</taxon>
        <taxon>Ascomycota</taxon>
        <taxon>Saccharomycotina</taxon>
        <taxon>Pichiomycetes</taxon>
        <taxon>Metschnikowiaceae</taxon>
        <taxon>Metschnikowia</taxon>
    </lineage>
</organism>
<name>A0A8H7L7A5_9ASCO</name>
<dbReference type="AlphaFoldDB" id="A0A8H7L7A5"/>
<proteinExistence type="predicted"/>
<protein>
    <submittedName>
        <fullName evidence="2">Uncharacterized protein</fullName>
    </submittedName>
</protein>
<feature type="compositionally biased region" description="Basic and acidic residues" evidence="1">
    <location>
        <begin position="84"/>
        <end position="98"/>
    </location>
</feature>
<gene>
    <name evidence="2" type="ORF">HF325_005997</name>
</gene>
<evidence type="ECO:0000256" key="1">
    <source>
        <dbReference type="SAM" id="MobiDB-lite"/>
    </source>
</evidence>
<reference evidence="2" key="1">
    <citation type="submission" date="2020-10" db="EMBL/GenBank/DDBJ databases">
        <title>The Whole-Genome Sequence of Metschnikowia persimmonesis, a Novel Endophytic Yeast Species Isolated from Medicinal Plant Diospyros kaki Thumb.</title>
        <authorList>
            <person name="Rahmat E."/>
            <person name="Kang Y."/>
        </authorList>
    </citation>
    <scope>NUCLEOTIDE SEQUENCE</scope>
    <source>
        <strain evidence="2">KIOM G15050</strain>
    </source>
</reference>
<evidence type="ECO:0000313" key="3">
    <source>
        <dbReference type="Proteomes" id="UP000649328"/>
    </source>
</evidence>
<feature type="region of interest" description="Disordered" evidence="1">
    <location>
        <begin position="84"/>
        <end position="141"/>
    </location>
</feature>
<evidence type="ECO:0000313" key="2">
    <source>
        <dbReference type="EMBL" id="KAF7999321.1"/>
    </source>
</evidence>
<accession>A0A8H7L7A5</accession>
<feature type="region of interest" description="Disordered" evidence="1">
    <location>
        <begin position="24"/>
        <end position="47"/>
    </location>
</feature>
<comment type="caution">
    <text evidence="2">The sequence shown here is derived from an EMBL/GenBank/DDBJ whole genome shotgun (WGS) entry which is preliminary data.</text>
</comment>